<dbReference type="Proteomes" id="UP000005258">
    <property type="component" value="Chromosome"/>
</dbReference>
<keyword evidence="2" id="KW-1185">Reference proteome</keyword>
<dbReference type="STRING" id="1110502.TMO_2394"/>
<accession>I3TN94</accession>
<proteinExistence type="predicted"/>
<dbReference type="AlphaFoldDB" id="I3TN94"/>
<evidence type="ECO:0000313" key="1">
    <source>
        <dbReference type="EMBL" id="AFK54232.1"/>
    </source>
</evidence>
<dbReference type="RefSeq" id="WP_014745909.1">
    <property type="nucleotide sequence ID" value="NC_017956.1"/>
</dbReference>
<organism evidence="1 2">
    <name type="scientific">Tistrella mobilis (strain KA081020-065)</name>
    <dbReference type="NCBI Taxonomy" id="1110502"/>
    <lineage>
        <taxon>Bacteria</taxon>
        <taxon>Pseudomonadati</taxon>
        <taxon>Pseudomonadota</taxon>
        <taxon>Alphaproteobacteria</taxon>
        <taxon>Geminicoccales</taxon>
        <taxon>Geminicoccaceae</taxon>
        <taxon>Tistrella</taxon>
    </lineage>
</organism>
<evidence type="ECO:0000313" key="2">
    <source>
        <dbReference type="Proteomes" id="UP000005258"/>
    </source>
</evidence>
<dbReference type="EMBL" id="CP003236">
    <property type="protein sequence ID" value="AFK54232.1"/>
    <property type="molecule type" value="Genomic_DNA"/>
</dbReference>
<gene>
    <name evidence="1" type="ordered locus">TMO_2394</name>
</gene>
<dbReference type="KEGG" id="tmo:TMO_2394"/>
<reference evidence="1 2" key="1">
    <citation type="journal article" date="2012" name="J. Am. Chem. Soc.">
        <title>Bacterial biosynthesis and maturation of the didemnin anti-cancer agents.</title>
        <authorList>
            <person name="Xu Y."/>
            <person name="Kersten R.D."/>
            <person name="Nam S.J."/>
            <person name="Lu L."/>
            <person name="Al-Suwailem A.M."/>
            <person name="Zheng H."/>
            <person name="Fenical W."/>
            <person name="Dorrestein P.C."/>
            <person name="Moore B.S."/>
            <person name="Qian P.Y."/>
        </authorList>
    </citation>
    <scope>NUCLEOTIDE SEQUENCE [LARGE SCALE GENOMIC DNA]</scope>
    <source>
        <strain evidence="1 2">KA081020-065</strain>
    </source>
</reference>
<name>I3TN94_TISMK</name>
<sequence length="76" mass="8124">MNASYQTILARAADDLDQVVDDLDLAAQAQALDAEVAWDAARAAARHARDVCAAAQRRRRLARAQLLAVIGEATHG</sequence>
<protein>
    <submittedName>
        <fullName evidence="1">Uncharacterized protein</fullName>
    </submittedName>
</protein>
<dbReference type="HOGENOM" id="CLU_2653386_0_0_5"/>